<gene>
    <name evidence="2" type="ORF">CHARACLAT_006778</name>
</gene>
<evidence type="ECO:0000256" key="1">
    <source>
        <dbReference type="SAM" id="MobiDB-lite"/>
    </source>
</evidence>
<name>A0ABU7DG77_9TELE</name>
<comment type="caution">
    <text evidence="2">The sequence shown here is derived from an EMBL/GenBank/DDBJ whole genome shotgun (WGS) entry which is preliminary data.</text>
</comment>
<dbReference type="Proteomes" id="UP001352852">
    <property type="component" value="Unassembled WGS sequence"/>
</dbReference>
<accession>A0ABU7DG77</accession>
<evidence type="ECO:0000313" key="2">
    <source>
        <dbReference type="EMBL" id="MED6273470.1"/>
    </source>
</evidence>
<evidence type="ECO:0000313" key="3">
    <source>
        <dbReference type="Proteomes" id="UP001352852"/>
    </source>
</evidence>
<sequence>MSHGYRTHQAARPHQGADSHRPLPHTDACYLKYVLYKMEDCAQGHLTTAASSSGSLNGNAAKAGRRSTGFYYRLRAYLLLS</sequence>
<keyword evidence="3" id="KW-1185">Reference proteome</keyword>
<dbReference type="EMBL" id="JAHUTJ010024950">
    <property type="protein sequence ID" value="MED6273470.1"/>
    <property type="molecule type" value="Genomic_DNA"/>
</dbReference>
<proteinExistence type="predicted"/>
<reference evidence="2 3" key="1">
    <citation type="submission" date="2021-06" db="EMBL/GenBank/DDBJ databases">
        <authorList>
            <person name="Palmer J.M."/>
        </authorList>
    </citation>
    <scope>NUCLEOTIDE SEQUENCE [LARGE SCALE GENOMIC DNA]</scope>
    <source>
        <strain evidence="2 3">CL_MEX2019</strain>
        <tissue evidence="2">Muscle</tissue>
    </source>
</reference>
<organism evidence="2 3">
    <name type="scientific">Characodon lateralis</name>
    <dbReference type="NCBI Taxonomy" id="208331"/>
    <lineage>
        <taxon>Eukaryota</taxon>
        <taxon>Metazoa</taxon>
        <taxon>Chordata</taxon>
        <taxon>Craniata</taxon>
        <taxon>Vertebrata</taxon>
        <taxon>Euteleostomi</taxon>
        <taxon>Actinopterygii</taxon>
        <taxon>Neopterygii</taxon>
        <taxon>Teleostei</taxon>
        <taxon>Neoteleostei</taxon>
        <taxon>Acanthomorphata</taxon>
        <taxon>Ovalentaria</taxon>
        <taxon>Atherinomorphae</taxon>
        <taxon>Cyprinodontiformes</taxon>
        <taxon>Goodeidae</taxon>
        <taxon>Characodon</taxon>
    </lineage>
</organism>
<protein>
    <submittedName>
        <fullName evidence="2">Uncharacterized protein</fullName>
    </submittedName>
</protein>
<feature type="region of interest" description="Disordered" evidence="1">
    <location>
        <begin position="1"/>
        <end position="24"/>
    </location>
</feature>
<feature type="compositionally biased region" description="Basic residues" evidence="1">
    <location>
        <begin position="1"/>
        <end position="11"/>
    </location>
</feature>